<keyword evidence="1" id="KW-0112">Calmodulin-binding</keyword>
<evidence type="ECO:0000256" key="3">
    <source>
        <dbReference type="SAM" id="Coils"/>
    </source>
</evidence>
<evidence type="ECO:0000313" key="4">
    <source>
        <dbReference type="EMBL" id="KAH0457505.1"/>
    </source>
</evidence>
<proteinExistence type="inferred from homology"/>
<accession>A0AAV7GPS4</accession>
<dbReference type="SMART" id="SM00015">
    <property type="entry name" value="IQ"/>
    <property type="match status" value="1"/>
</dbReference>
<dbReference type="Gene3D" id="1.20.5.190">
    <property type="match status" value="1"/>
</dbReference>
<dbReference type="GO" id="GO:0005516">
    <property type="term" value="F:calmodulin binding"/>
    <property type="evidence" value="ECO:0007669"/>
    <property type="project" value="UniProtKB-KW"/>
</dbReference>
<dbReference type="PROSITE" id="PS50096">
    <property type="entry name" value="IQ"/>
    <property type="match status" value="1"/>
</dbReference>
<dbReference type="AlphaFoldDB" id="A0AAV7GPS4"/>
<reference evidence="4 5" key="1">
    <citation type="journal article" date="2021" name="Hortic Res">
        <title>Chromosome-scale assembly of the Dendrobium chrysotoxum genome enhances the understanding of orchid evolution.</title>
        <authorList>
            <person name="Zhang Y."/>
            <person name="Zhang G.Q."/>
            <person name="Zhang D."/>
            <person name="Liu X.D."/>
            <person name="Xu X.Y."/>
            <person name="Sun W.H."/>
            <person name="Yu X."/>
            <person name="Zhu X."/>
            <person name="Wang Z.W."/>
            <person name="Zhao X."/>
            <person name="Zhong W.Y."/>
            <person name="Chen H."/>
            <person name="Yin W.L."/>
            <person name="Huang T."/>
            <person name="Niu S.C."/>
            <person name="Liu Z.J."/>
        </authorList>
    </citation>
    <scope>NUCLEOTIDE SEQUENCE [LARGE SCALE GENOMIC DNA]</scope>
    <source>
        <strain evidence="4">Lindl</strain>
    </source>
</reference>
<evidence type="ECO:0008006" key="6">
    <source>
        <dbReference type="Google" id="ProtNLM"/>
    </source>
</evidence>
<comment type="similarity">
    <text evidence="2">Belongs to the IQD family.</text>
</comment>
<sequence>MGLGGVLVRKVFFKNRNSEGPRDVHERHFGADKSKWSSVKHYFCGDEFNSILAEDDFSSLRSAEAAVMQSVEKVSGDEEVSRLSQTEGRINQITKEEEKLELNLSSQEKAAIVIQSAFRGFRERNHYKELKLLAKEDDGGDAEQLSEATEALSTIVQVGDFPEALEAQEAIVSVPRRELRKARSQMYRIKEEWDDSTLSSNVLKLRIQNRLEAMTRRERALAYAFSQQLRACSKKKLSKSESNDPGMGWSWLERWMATRPPENSIVDNFLSRHFDPMYNYKRPIVIKKRFDVAFEEKESCASNDVAISFHGSVEASQVSSTGYSPVKNMLKATKCVTKRKILSDYHQKKKVIKASKRDSSKQIEEKKCKQLQPKSIGEIKYKDAS</sequence>
<feature type="coiled-coil region" evidence="3">
    <location>
        <begin position="83"/>
        <end position="110"/>
    </location>
</feature>
<organism evidence="4 5">
    <name type="scientific">Dendrobium chrysotoxum</name>
    <name type="common">Orchid</name>
    <dbReference type="NCBI Taxonomy" id="161865"/>
    <lineage>
        <taxon>Eukaryota</taxon>
        <taxon>Viridiplantae</taxon>
        <taxon>Streptophyta</taxon>
        <taxon>Embryophyta</taxon>
        <taxon>Tracheophyta</taxon>
        <taxon>Spermatophyta</taxon>
        <taxon>Magnoliopsida</taxon>
        <taxon>Liliopsida</taxon>
        <taxon>Asparagales</taxon>
        <taxon>Orchidaceae</taxon>
        <taxon>Epidendroideae</taxon>
        <taxon>Malaxideae</taxon>
        <taxon>Dendrobiinae</taxon>
        <taxon>Dendrobium</taxon>
    </lineage>
</organism>
<dbReference type="InterPro" id="IPR000048">
    <property type="entry name" value="IQ_motif_EF-hand-BS"/>
</dbReference>
<evidence type="ECO:0000256" key="1">
    <source>
        <dbReference type="ARBA" id="ARBA00022860"/>
    </source>
</evidence>
<evidence type="ECO:0000256" key="2">
    <source>
        <dbReference type="ARBA" id="ARBA00024341"/>
    </source>
</evidence>
<dbReference type="PANTHER" id="PTHR32295:SF15">
    <property type="entry name" value="PROTEIN IQ-DOMAIN 33"/>
    <property type="match status" value="1"/>
</dbReference>
<gene>
    <name evidence="4" type="ORF">IEQ34_012820</name>
</gene>
<keyword evidence="5" id="KW-1185">Reference proteome</keyword>
<protein>
    <recommendedName>
        <fullName evidence="6">Protein IQ-DOMAIN 1</fullName>
    </recommendedName>
</protein>
<evidence type="ECO:0000313" key="5">
    <source>
        <dbReference type="Proteomes" id="UP000775213"/>
    </source>
</evidence>
<dbReference type="Pfam" id="PF00612">
    <property type="entry name" value="IQ"/>
    <property type="match status" value="1"/>
</dbReference>
<name>A0AAV7GPS4_DENCH</name>
<dbReference type="EMBL" id="JAGFBR010000012">
    <property type="protein sequence ID" value="KAH0457505.1"/>
    <property type="molecule type" value="Genomic_DNA"/>
</dbReference>
<dbReference type="PANTHER" id="PTHR32295">
    <property type="entry name" value="IQ-DOMAIN 5-RELATED"/>
    <property type="match status" value="1"/>
</dbReference>
<dbReference type="CDD" id="cd23767">
    <property type="entry name" value="IQCD"/>
    <property type="match status" value="1"/>
</dbReference>
<keyword evidence="3" id="KW-0175">Coiled coil</keyword>
<comment type="caution">
    <text evidence="4">The sequence shown here is derived from an EMBL/GenBank/DDBJ whole genome shotgun (WGS) entry which is preliminary data.</text>
</comment>
<dbReference type="Proteomes" id="UP000775213">
    <property type="component" value="Unassembled WGS sequence"/>
</dbReference>